<dbReference type="Gene3D" id="2.60.120.10">
    <property type="entry name" value="Jelly Rolls"/>
    <property type="match status" value="1"/>
</dbReference>
<evidence type="ECO:0000313" key="1">
    <source>
        <dbReference type="EMBL" id="MBC1937684.1"/>
    </source>
</evidence>
<protein>
    <recommendedName>
        <fullName evidence="3">Crp/Fnr family transcriptional regulator</fullName>
    </recommendedName>
</protein>
<sequence>MDFLHVHDLLIKKPNLLIALLEMTDLDTWHPDVCEFQKLKSYQSLNLMDSEKIIHVMNGVLLQQVNNTGICKISVNAIWSTNDVIFHNVFQQTQYEYLAIGDVEVAIFDARTVLNTLSKEPFFPDFLIDYNRRQQEEFFHFSYMLTKNIRDRVLDVMKRFSKKHPDGYLVPKRVNSLLLSKCCQATPTTIKKALLDLKQEKRIIKKEQHLFIQERDDMNKLARAKH</sequence>
<name>A0A7X0Y6Z4_9LIST</name>
<organism evidence="1 2">
    <name type="scientific">Listeria grandensis</name>
    <dbReference type="NCBI Taxonomy" id="1494963"/>
    <lineage>
        <taxon>Bacteria</taxon>
        <taxon>Bacillati</taxon>
        <taxon>Bacillota</taxon>
        <taxon>Bacilli</taxon>
        <taxon>Bacillales</taxon>
        <taxon>Listeriaceae</taxon>
        <taxon>Listeria</taxon>
    </lineage>
</organism>
<dbReference type="Proteomes" id="UP000535908">
    <property type="component" value="Unassembled WGS sequence"/>
</dbReference>
<accession>A0A7X0Y6Z4</accession>
<reference evidence="1 2" key="1">
    <citation type="submission" date="2020-03" db="EMBL/GenBank/DDBJ databases">
        <title>Soil Listeria distribution.</title>
        <authorList>
            <person name="Liao J."/>
            <person name="Wiedmann M."/>
        </authorList>
    </citation>
    <scope>NUCLEOTIDE SEQUENCE [LARGE SCALE GENOMIC DNA]</scope>
    <source>
        <strain evidence="1 2">FSL L7-0741</strain>
    </source>
</reference>
<gene>
    <name evidence="1" type="ORF">HCA69_15045</name>
</gene>
<dbReference type="InterPro" id="IPR014710">
    <property type="entry name" value="RmlC-like_jellyroll"/>
</dbReference>
<dbReference type="RefSeq" id="WP_185527600.1">
    <property type="nucleotide sequence ID" value="NZ_JAARWN010000021.1"/>
</dbReference>
<evidence type="ECO:0000313" key="2">
    <source>
        <dbReference type="Proteomes" id="UP000535908"/>
    </source>
</evidence>
<dbReference type="EMBL" id="JAARWN010000021">
    <property type="protein sequence ID" value="MBC1937684.1"/>
    <property type="molecule type" value="Genomic_DNA"/>
</dbReference>
<comment type="caution">
    <text evidence="1">The sequence shown here is derived from an EMBL/GenBank/DDBJ whole genome shotgun (WGS) entry which is preliminary data.</text>
</comment>
<evidence type="ECO:0008006" key="3">
    <source>
        <dbReference type="Google" id="ProtNLM"/>
    </source>
</evidence>
<proteinExistence type="predicted"/>
<dbReference type="AlphaFoldDB" id="A0A7X0Y6Z4"/>